<evidence type="ECO:0000256" key="5">
    <source>
        <dbReference type="ARBA" id="ARBA00022989"/>
    </source>
</evidence>
<feature type="region of interest" description="Disordered" evidence="7">
    <location>
        <begin position="1"/>
        <end position="33"/>
    </location>
</feature>
<dbReference type="EMBL" id="FQVX01000001">
    <property type="protein sequence ID" value="SHF62266.1"/>
    <property type="molecule type" value="Genomic_DNA"/>
</dbReference>
<dbReference type="GO" id="GO:0016780">
    <property type="term" value="F:phosphotransferase activity, for other substituted phosphate groups"/>
    <property type="evidence" value="ECO:0007669"/>
    <property type="project" value="TreeGrafter"/>
</dbReference>
<feature type="domain" description="Bacterial sugar transferase" evidence="9">
    <location>
        <begin position="329"/>
        <end position="509"/>
    </location>
</feature>
<dbReference type="PANTHER" id="PTHR30576:SF0">
    <property type="entry name" value="UNDECAPRENYL-PHOSPHATE N-ACETYLGALACTOSAMINYL 1-PHOSPHATE TRANSFERASE-RELATED"/>
    <property type="match status" value="1"/>
</dbReference>
<feature type="transmembrane region" description="Helical" evidence="8">
    <location>
        <begin position="332"/>
        <end position="355"/>
    </location>
</feature>
<comment type="similarity">
    <text evidence="2">Belongs to the bacterial sugar transferase family.</text>
</comment>
<dbReference type="InterPro" id="IPR017475">
    <property type="entry name" value="EPS_sugar_tfrase"/>
</dbReference>
<keyword evidence="5 8" id="KW-1133">Transmembrane helix</keyword>
<dbReference type="Pfam" id="PF02397">
    <property type="entry name" value="Bac_transf"/>
    <property type="match status" value="1"/>
</dbReference>
<feature type="transmembrane region" description="Helical" evidence="8">
    <location>
        <begin position="100"/>
        <end position="117"/>
    </location>
</feature>
<evidence type="ECO:0000256" key="3">
    <source>
        <dbReference type="ARBA" id="ARBA00022679"/>
    </source>
</evidence>
<evidence type="ECO:0000259" key="9">
    <source>
        <dbReference type="Pfam" id="PF02397"/>
    </source>
</evidence>
<dbReference type="PANTHER" id="PTHR30576">
    <property type="entry name" value="COLANIC BIOSYNTHESIS UDP-GLUCOSE LIPID CARRIER TRANSFERASE"/>
    <property type="match status" value="1"/>
</dbReference>
<protein>
    <submittedName>
        <fullName evidence="10">Undecaprenyl-phosphate glucose phosphotransferase</fullName>
    </submittedName>
</protein>
<dbReference type="Proteomes" id="UP000184471">
    <property type="component" value="Unassembled WGS sequence"/>
</dbReference>
<evidence type="ECO:0000256" key="4">
    <source>
        <dbReference type="ARBA" id="ARBA00022692"/>
    </source>
</evidence>
<comment type="subcellular location">
    <subcellularLocation>
        <location evidence="1">Membrane</location>
        <topology evidence="1">Multi-pass membrane protein</topology>
    </subcellularLocation>
</comment>
<dbReference type="SUPFAM" id="SSF51735">
    <property type="entry name" value="NAD(P)-binding Rossmann-fold domains"/>
    <property type="match status" value="1"/>
</dbReference>
<keyword evidence="11" id="KW-1185">Reference proteome</keyword>
<dbReference type="OrthoDB" id="9808602at2"/>
<evidence type="ECO:0000313" key="11">
    <source>
        <dbReference type="Proteomes" id="UP000184471"/>
    </source>
</evidence>
<reference evidence="10 11" key="1">
    <citation type="submission" date="2016-11" db="EMBL/GenBank/DDBJ databases">
        <authorList>
            <person name="Jaros S."/>
            <person name="Januszkiewicz K."/>
            <person name="Wedrychowicz H."/>
        </authorList>
    </citation>
    <scope>NUCLEOTIDE SEQUENCE [LARGE SCALE GENOMIC DNA]</scope>
    <source>
        <strain evidence="10 11">DSM 45408</strain>
    </source>
</reference>
<evidence type="ECO:0000256" key="2">
    <source>
        <dbReference type="ARBA" id="ARBA00006464"/>
    </source>
</evidence>
<accession>A0A1M5D5J9</accession>
<feature type="transmembrane region" description="Helical" evidence="8">
    <location>
        <begin position="68"/>
        <end position="88"/>
    </location>
</feature>
<dbReference type="AlphaFoldDB" id="A0A1M5D5J9"/>
<dbReference type="Pfam" id="PF13727">
    <property type="entry name" value="CoA_binding_3"/>
    <property type="match status" value="1"/>
</dbReference>
<dbReference type="STRING" id="1070870.SAMN05444351_0231"/>
<name>A0A1M5D5J9_9ACTN</name>
<evidence type="ECO:0000256" key="6">
    <source>
        <dbReference type="ARBA" id="ARBA00023136"/>
    </source>
</evidence>
<feature type="transmembrane region" description="Helical" evidence="8">
    <location>
        <begin position="129"/>
        <end position="150"/>
    </location>
</feature>
<dbReference type="InterPro" id="IPR036291">
    <property type="entry name" value="NAD(P)-bd_dom_sf"/>
</dbReference>
<dbReference type="RefSeq" id="WP_083628130.1">
    <property type="nucleotide sequence ID" value="NZ_FQVX01000001.1"/>
</dbReference>
<evidence type="ECO:0000313" key="10">
    <source>
        <dbReference type="EMBL" id="SHF62266.1"/>
    </source>
</evidence>
<feature type="transmembrane region" description="Helical" evidence="8">
    <location>
        <begin position="162"/>
        <end position="186"/>
    </location>
</feature>
<evidence type="ECO:0000256" key="8">
    <source>
        <dbReference type="SAM" id="Phobius"/>
    </source>
</evidence>
<evidence type="ECO:0000256" key="1">
    <source>
        <dbReference type="ARBA" id="ARBA00004141"/>
    </source>
</evidence>
<keyword evidence="6 8" id="KW-0472">Membrane</keyword>
<dbReference type="NCBIfam" id="TIGR03025">
    <property type="entry name" value="EPS_sugtrans"/>
    <property type="match status" value="1"/>
</dbReference>
<keyword evidence="3 10" id="KW-0808">Transferase</keyword>
<organism evidence="10 11">
    <name type="scientific">Geodermatophilus nigrescens</name>
    <dbReference type="NCBI Taxonomy" id="1070870"/>
    <lineage>
        <taxon>Bacteria</taxon>
        <taxon>Bacillati</taxon>
        <taxon>Actinomycetota</taxon>
        <taxon>Actinomycetes</taxon>
        <taxon>Geodermatophilales</taxon>
        <taxon>Geodermatophilaceae</taxon>
        <taxon>Geodermatophilus</taxon>
    </lineage>
</organism>
<dbReference type="InterPro" id="IPR003362">
    <property type="entry name" value="Bact_transf"/>
</dbReference>
<dbReference type="Gene3D" id="3.40.50.720">
    <property type="entry name" value="NAD(P)-binding Rossmann-like Domain"/>
    <property type="match status" value="1"/>
</dbReference>
<gene>
    <name evidence="10" type="ORF">SAMN05444351_0231</name>
</gene>
<sequence length="514" mass="56435">MTATPREFGTQPFDLPLGRPPAGSDAPVAAPSDPEVVAATSLPPVPAVRTRESAAPLDSAARFGVRPLLLGLDLLAVAVGLVGAELVGRGLGDDFPARKTAAFAAVLLLALAQAGLYRSRLALSVLDDLPALAGRWTVAAGIAVLGQVLWSNALWQDYIIDWQFLWGALAIGVLVVALRAVGYAVVRKLRRRRLVVHRTLIVGAGRVGHQVADILREHPEYGLHPVGFLDADPRYLAGPAGLPVLGTPADLPEELRDGRVHNVVVAFSSMKESEMVKLIRTCDRYRCELFVVPRLFELHHVDDDMDTAWGLPLVRLRRSTYRSPAWRVKRMVDVAASGFAVAVLAPLLGLIALAVRLDSGPGILFRQERVGVDGRTFQVLKFRSMRATAMESATTWNIARDPRVTRVGRFLRKTSLDELPQLFNILRGDMSIVGPRPERPHFVEEFRSAYPSYEARHRVPSGLTGWAQVHGLRGDTSIADRARFDNYYIENWSLWLDLKIILRTFSSVFRGAGG</sequence>
<dbReference type="GO" id="GO:0016020">
    <property type="term" value="C:membrane"/>
    <property type="evidence" value="ECO:0007669"/>
    <property type="project" value="UniProtKB-SubCell"/>
</dbReference>
<keyword evidence="4 8" id="KW-0812">Transmembrane</keyword>
<evidence type="ECO:0000256" key="7">
    <source>
        <dbReference type="SAM" id="MobiDB-lite"/>
    </source>
</evidence>
<proteinExistence type="inferred from homology"/>